<dbReference type="Pfam" id="PF12802">
    <property type="entry name" value="MarR_2"/>
    <property type="match status" value="1"/>
</dbReference>
<evidence type="ECO:0000259" key="1">
    <source>
        <dbReference type="PROSITE" id="PS50995"/>
    </source>
</evidence>
<proteinExistence type="predicted"/>
<dbReference type="InterPro" id="IPR036388">
    <property type="entry name" value="WH-like_DNA-bd_sf"/>
</dbReference>
<dbReference type="GO" id="GO:0003700">
    <property type="term" value="F:DNA-binding transcription factor activity"/>
    <property type="evidence" value="ECO:0007669"/>
    <property type="project" value="InterPro"/>
</dbReference>
<reference evidence="2 3" key="1">
    <citation type="submission" date="2018-06" db="EMBL/GenBank/DDBJ databases">
        <title>Draft Whole-Genome Sequence of the purple photosynthetic bacterium Rhodospeudomonas palustris XCP.</title>
        <authorList>
            <person name="Rayyan A."/>
            <person name="Meyer T.E."/>
            <person name="Kyndt J.A."/>
        </authorList>
    </citation>
    <scope>NUCLEOTIDE SEQUENCE [LARGE SCALE GENOMIC DNA]</scope>
    <source>
        <strain evidence="2 3">XCP</strain>
    </source>
</reference>
<sequence>MNDATNRPLVDNPKCRLVWEISALGVSVMRYADAVGRRMGVTGSQWLTLKAVGFLAEGRGAPVRDVAALLNVNGSFISGQAKCLHERGLLRRSRSLDDRRVIHLSLTEEGEAQLAHTEAGGRTLEKLLRGDLEDDSMQMLTRSLNAMTKRVGRAVRLADPADRDDLRPRSR</sequence>
<dbReference type="InterPro" id="IPR036390">
    <property type="entry name" value="WH_DNA-bd_sf"/>
</dbReference>
<accession>A0A323UP39</accession>
<dbReference type="PANTHER" id="PTHR33164">
    <property type="entry name" value="TRANSCRIPTIONAL REGULATOR, MARR FAMILY"/>
    <property type="match status" value="1"/>
</dbReference>
<comment type="caution">
    <text evidence="2">The sequence shown here is derived from an EMBL/GenBank/DDBJ whole genome shotgun (WGS) entry which is preliminary data.</text>
</comment>
<feature type="domain" description="HTH marR-type" evidence="1">
    <location>
        <begin position="14"/>
        <end position="149"/>
    </location>
</feature>
<dbReference type="PANTHER" id="PTHR33164:SF101">
    <property type="entry name" value="TRANSCRIPTIONAL REPRESSOR MPRA"/>
    <property type="match status" value="1"/>
</dbReference>
<dbReference type="InterPro" id="IPR000835">
    <property type="entry name" value="HTH_MarR-typ"/>
</dbReference>
<dbReference type="SMART" id="SM00347">
    <property type="entry name" value="HTH_MARR"/>
    <property type="match status" value="1"/>
</dbReference>
<organism evidence="2 3">
    <name type="scientific">Rhodopseudomonas palustris</name>
    <dbReference type="NCBI Taxonomy" id="1076"/>
    <lineage>
        <taxon>Bacteria</taxon>
        <taxon>Pseudomonadati</taxon>
        <taxon>Pseudomonadota</taxon>
        <taxon>Alphaproteobacteria</taxon>
        <taxon>Hyphomicrobiales</taxon>
        <taxon>Nitrobacteraceae</taxon>
        <taxon>Rhodopseudomonas</taxon>
    </lineage>
</organism>
<dbReference type="Proteomes" id="UP000248134">
    <property type="component" value="Unassembled WGS sequence"/>
</dbReference>
<dbReference type="OrthoDB" id="8140007at2"/>
<dbReference type="SUPFAM" id="SSF46785">
    <property type="entry name" value="Winged helix' DNA-binding domain"/>
    <property type="match status" value="1"/>
</dbReference>
<evidence type="ECO:0000313" key="2">
    <source>
        <dbReference type="EMBL" id="PZA12856.1"/>
    </source>
</evidence>
<dbReference type="RefSeq" id="WP_110785225.1">
    <property type="nucleotide sequence ID" value="NZ_QKQS01000010.1"/>
</dbReference>
<dbReference type="PROSITE" id="PS50995">
    <property type="entry name" value="HTH_MARR_2"/>
    <property type="match status" value="1"/>
</dbReference>
<dbReference type="Gene3D" id="1.10.10.10">
    <property type="entry name" value="Winged helix-like DNA-binding domain superfamily/Winged helix DNA-binding domain"/>
    <property type="match status" value="1"/>
</dbReference>
<dbReference type="AlphaFoldDB" id="A0A323UP39"/>
<dbReference type="GO" id="GO:0006950">
    <property type="term" value="P:response to stress"/>
    <property type="evidence" value="ECO:0007669"/>
    <property type="project" value="TreeGrafter"/>
</dbReference>
<evidence type="ECO:0000313" key="3">
    <source>
        <dbReference type="Proteomes" id="UP000248134"/>
    </source>
</evidence>
<protein>
    <submittedName>
        <fullName evidence="2">MarR family transcriptional regulator</fullName>
    </submittedName>
</protein>
<name>A0A323UP39_RHOPL</name>
<dbReference type="EMBL" id="QKQS01000010">
    <property type="protein sequence ID" value="PZA12856.1"/>
    <property type="molecule type" value="Genomic_DNA"/>
</dbReference>
<gene>
    <name evidence="2" type="ORF">DNX69_06625</name>
</gene>
<dbReference type="InterPro" id="IPR039422">
    <property type="entry name" value="MarR/SlyA-like"/>
</dbReference>